<dbReference type="InterPro" id="IPR052619">
    <property type="entry name" value="Phage_lysozyme-like"/>
</dbReference>
<keyword evidence="1 3" id="KW-0929">Antimicrobial</keyword>
<dbReference type="InterPro" id="IPR002196">
    <property type="entry name" value="Glyco_hydro_24"/>
</dbReference>
<dbReference type="EC" id="3.2.1.17" evidence="3"/>
<keyword evidence="2 3" id="KW-0081">Bacteriolytic enzyme</keyword>
<gene>
    <name evidence="4" type="ORF">CSUIS_0563</name>
</gene>
<dbReference type="Proteomes" id="UP000194260">
    <property type="component" value="Chromosome"/>
</dbReference>
<dbReference type="STRING" id="1660073.CSUIS_0563"/>
<evidence type="ECO:0000313" key="4">
    <source>
        <dbReference type="EMBL" id="ARR00390.1"/>
    </source>
</evidence>
<dbReference type="GO" id="GO:0042742">
    <property type="term" value="P:defense response to bacterium"/>
    <property type="evidence" value="ECO:0007669"/>
    <property type="project" value="UniProtKB-KW"/>
</dbReference>
<accession>A0A1X9SVW5</accession>
<evidence type="ECO:0000313" key="5">
    <source>
        <dbReference type="Proteomes" id="UP000194260"/>
    </source>
</evidence>
<evidence type="ECO:0000256" key="2">
    <source>
        <dbReference type="ARBA" id="ARBA00022638"/>
    </source>
</evidence>
<comment type="catalytic activity">
    <reaction evidence="3">
        <text>Hydrolysis of (1-&gt;4)-beta-linkages between N-acetylmuramic acid and N-acetyl-D-glucosamine residues in a peptidoglycan and between N-acetyl-D-glucosamine residues in chitodextrins.</text>
        <dbReference type="EC" id="3.2.1.17"/>
    </reaction>
</comment>
<name>A0A1X9SVW5_9BACT</name>
<dbReference type="GO" id="GO:0016998">
    <property type="term" value="P:cell wall macromolecule catabolic process"/>
    <property type="evidence" value="ECO:0007669"/>
    <property type="project" value="InterPro"/>
</dbReference>
<dbReference type="PANTHER" id="PTHR37406:SF1">
    <property type="entry name" value="T4-TYPE LYSOZYME 1-RELATED"/>
    <property type="match status" value="1"/>
</dbReference>
<sequence>MSLSKDGLNELISELKVEEGFRASIYQCSEGVDTIGYGFNVKYLTKDEIALNDGVIEPMSEEVATQILNRKVKKLIKSVDEIYSWIDSLPEVVKIGIYDMIYQLGIKGFGSFVNTQKYLKLLDYSKAIENIKNSKWAKQTPRRANNLIKRLERARDDYKSFL</sequence>
<organism evidence="4 5">
    <name type="scientific">Campylobacter porcelli</name>
    <dbReference type="NCBI Taxonomy" id="1660073"/>
    <lineage>
        <taxon>Bacteria</taxon>
        <taxon>Pseudomonadati</taxon>
        <taxon>Campylobacterota</taxon>
        <taxon>Epsilonproteobacteria</taxon>
        <taxon>Campylobacterales</taxon>
        <taxon>Campylobacteraceae</taxon>
        <taxon>Campylobacter</taxon>
    </lineage>
</organism>
<dbReference type="Gene3D" id="1.10.530.40">
    <property type="match status" value="1"/>
</dbReference>
<dbReference type="RefSeq" id="WP_086297033.1">
    <property type="nucleotide sequence ID" value="NZ_CP018789.1"/>
</dbReference>
<dbReference type="InterPro" id="IPR023346">
    <property type="entry name" value="Lysozyme-like_dom_sf"/>
</dbReference>
<comment type="similarity">
    <text evidence="3">Belongs to the glycosyl hydrolase 24 family.</text>
</comment>
<evidence type="ECO:0000256" key="3">
    <source>
        <dbReference type="RuleBase" id="RU003788"/>
    </source>
</evidence>
<dbReference type="PANTHER" id="PTHR37406">
    <property type="entry name" value="T4-TYPE LYSOZYME 1-RELATED"/>
    <property type="match status" value="1"/>
</dbReference>
<keyword evidence="3" id="KW-0378">Hydrolase</keyword>
<dbReference type="SUPFAM" id="SSF53955">
    <property type="entry name" value="Lysozyme-like"/>
    <property type="match status" value="1"/>
</dbReference>
<dbReference type="GO" id="GO:0003796">
    <property type="term" value="F:lysozyme activity"/>
    <property type="evidence" value="ECO:0007669"/>
    <property type="project" value="UniProtKB-EC"/>
</dbReference>
<dbReference type="EMBL" id="CP018789">
    <property type="protein sequence ID" value="ARR00390.1"/>
    <property type="molecule type" value="Genomic_DNA"/>
</dbReference>
<dbReference type="GO" id="GO:0009253">
    <property type="term" value="P:peptidoglycan catabolic process"/>
    <property type="evidence" value="ECO:0007669"/>
    <property type="project" value="InterPro"/>
</dbReference>
<dbReference type="KEGG" id="camy:CSUIS_0563"/>
<dbReference type="Pfam" id="PF00959">
    <property type="entry name" value="Phage_lysozyme"/>
    <property type="match status" value="1"/>
</dbReference>
<protein>
    <recommendedName>
        <fullName evidence="3">Lysozyme</fullName>
        <ecNumber evidence="3">3.2.1.17</ecNumber>
    </recommendedName>
</protein>
<reference evidence="5" key="1">
    <citation type="journal article" date="2017" name="Genome Biol. Evol.">
        <title>Comparative Genomic Analysis Identifies a Campylobacter Clade Deficient in Selenium Metabolism.</title>
        <authorList>
            <person name="Miller W.G."/>
            <person name="Yee E."/>
            <person name="Lopes B.S."/>
            <person name="Chapman M.H."/>
            <person name="Huynh S."/>
            <person name="Bono J.L."/>
            <person name="Parker C.T."/>
            <person name="Strachan N.J.C."/>
            <person name="Forbes K.J."/>
        </authorList>
    </citation>
    <scope>NUCLEOTIDE SEQUENCE [LARGE SCALE GENOMIC DNA]</scope>
    <source>
        <strain evidence="5">RM6137</strain>
    </source>
</reference>
<evidence type="ECO:0000256" key="1">
    <source>
        <dbReference type="ARBA" id="ARBA00022529"/>
    </source>
</evidence>
<dbReference type="AlphaFoldDB" id="A0A1X9SVW5"/>
<dbReference type="GO" id="GO:0031640">
    <property type="term" value="P:killing of cells of another organism"/>
    <property type="evidence" value="ECO:0007669"/>
    <property type="project" value="UniProtKB-KW"/>
</dbReference>
<keyword evidence="3" id="KW-0326">Glycosidase</keyword>
<dbReference type="InterPro" id="IPR023347">
    <property type="entry name" value="Lysozyme_dom_sf"/>
</dbReference>
<proteinExistence type="inferred from homology"/>